<comment type="similarity">
    <text evidence="1">Belongs to the peptidase S33 family.</text>
</comment>
<evidence type="ECO:0000313" key="7">
    <source>
        <dbReference type="EMBL" id="MFC4695879.1"/>
    </source>
</evidence>
<dbReference type="Pfam" id="PF00561">
    <property type="entry name" value="Abhydrolase_1"/>
    <property type="match status" value="1"/>
</dbReference>
<organism evidence="7 8">
    <name type="scientific">Geodermatophilus arenarius</name>
    <dbReference type="NCBI Taxonomy" id="1137990"/>
    <lineage>
        <taxon>Bacteria</taxon>
        <taxon>Bacillati</taxon>
        <taxon>Actinomycetota</taxon>
        <taxon>Actinomycetes</taxon>
        <taxon>Geodermatophilales</taxon>
        <taxon>Geodermatophilaceae</taxon>
        <taxon>Geodermatophilus</taxon>
    </lineage>
</organism>
<feature type="chain" id="PRO_5046831631" evidence="5">
    <location>
        <begin position="26"/>
        <end position="521"/>
    </location>
</feature>
<dbReference type="InterPro" id="IPR000073">
    <property type="entry name" value="AB_hydrolase_1"/>
</dbReference>
<reference evidence="8" key="1">
    <citation type="journal article" date="2019" name="Int. J. Syst. Evol. Microbiol.">
        <title>The Global Catalogue of Microorganisms (GCM) 10K type strain sequencing project: providing services to taxonomists for standard genome sequencing and annotation.</title>
        <authorList>
            <consortium name="The Broad Institute Genomics Platform"/>
            <consortium name="The Broad Institute Genome Sequencing Center for Infectious Disease"/>
            <person name="Wu L."/>
            <person name="Ma J."/>
        </authorList>
    </citation>
    <scope>NUCLEOTIDE SEQUENCE [LARGE SCALE GENOMIC DNA]</scope>
    <source>
        <strain evidence="8">CCUG 62763</strain>
    </source>
</reference>
<keyword evidence="8" id="KW-1185">Reference proteome</keyword>
<evidence type="ECO:0000259" key="6">
    <source>
        <dbReference type="Pfam" id="PF00561"/>
    </source>
</evidence>
<dbReference type="Gene3D" id="3.40.50.1820">
    <property type="entry name" value="alpha/beta hydrolase"/>
    <property type="match status" value="1"/>
</dbReference>
<evidence type="ECO:0000256" key="1">
    <source>
        <dbReference type="ARBA" id="ARBA00010088"/>
    </source>
</evidence>
<keyword evidence="2 5" id="KW-0732">Signal</keyword>
<dbReference type="PROSITE" id="PS51257">
    <property type="entry name" value="PROKAR_LIPOPROTEIN"/>
    <property type="match status" value="1"/>
</dbReference>
<comment type="caution">
    <text evidence="7">The sequence shown here is derived from an EMBL/GenBank/DDBJ whole genome shotgun (WGS) entry which is preliminary data.</text>
</comment>
<dbReference type="PANTHER" id="PTHR43248">
    <property type="entry name" value="2-SUCCINYL-6-HYDROXY-2,4-CYCLOHEXADIENE-1-CARBOXYLATE SYNTHASE"/>
    <property type="match status" value="1"/>
</dbReference>
<evidence type="ECO:0000256" key="3">
    <source>
        <dbReference type="ARBA" id="ARBA00022801"/>
    </source>
</evidence>
<dbReference type="EMBL" id="JBHSGR010000030">
    <property type="protein sequence ID" value="MFC4695879.1"/>
    <property type="molecule type" value="Genomic_DNA"/>
</dbReference>
<dbReference type="GO" id="GO:0016787">
    <property type="term" value="F:hydrolase activity"/>
    <property type="evidence" value="ECO:0007669"/>
    <property type="project" value="UniProtKB-KW"/>
</dbReference>
<evidence type="ECO:0000256" key="4">
    <source>
        <dbReference type="SAM" id="MobiDB-lite"/>
    </source>
</evidence>
<feature type="domain" description="AB hydrolase-1" evidence="6">
    <location>
        <begin position="113"/>
        <end position="493"/>
    </location>
</feature>
<name>A0ABV9LP31_9ACTN</name>
<dbReference type="PANTHER" id="PTHR43248:SF29">
    <property type="entry name" value="TRIPEPTIDYL AMINOPEPTIDASE"/>
    <property type="match status" value="1"/>
</dbReference>
<dbReference type="Proteomes" id="UP001596025">
    <property type="component" value="Unassembled WGS sequence"/>
</dbReference>
<dbReference type="InterPro" id="IPR051601">
    <property type="entry name" value="Serine_prot/Carboxylest_S33"/>
</dbReference>
<dbReference type="RefSeq" id="WP_387993568.1">
    <property type="nucleotide sequence ID" value="NZ_JBHSGR010000030.1"/>
</dbReference>
<protein>
    <submittedName>
        <fullName evidence="7">Alpha/beta hydrolase</fullName>
    </submittedName>
</protein>
<dbReference type="InterPro" id="IPR029058">
    <property type="entry name" value="AB_hydrolase_fold"/>
</dbReference>
<feature type="compositionally biased region" description="Low complexity" evidence="4">
    <location>
        <begin position="28"/>
        <end position="49"/>
    </location>
</feature>
<evidence type="ECO:0000256" key="5">
    <source>
        <dbReference type="SAM" id="SignalP"/>
    </source>
</evidence>
<keyword evidence="3 7" id="KW-0378">Hydrolase</keyword>
<sequence>MRLRRGLLAASTGLLVAVAGCSSFSDPDASSADSSSAASSTPAEPEAAPITWTDCDAQITELVAGTPGSERDLAFECGRTEVPIDHDEPEGATLPLFLVRATLAGQTDRIGSLLVNPGGPGVSGADLGLSLALSLPEDVLRRFDVVGFDPRGVGLSTPVECIPAELKDRMTAAEPRPTDQQQMDDVLALKDEAANACAEEYGDALGTFNTVATARDMDLLRESLGDEQLTYLGYSYGTTLGSTYAELFPENVRAMVLDAAVDPDADPQADAEAQAAGLEAAFDAFAANCVGLVSGCPIGGDPRTFVQDLLTVAATTPIPSSRPGETRTATPGVVLTAVTAALYDTGSWPQLSQALAAARNGDSAGLFSIADPSAGRLQDGTYTNRLDADFAISCADTPEDETFSEEEVLQLAQEWSQRYPLFGAKVASSLYTCGVWDAARTPLPERDAEGSAPILVVGTSGDPVTPLPGAEDMAEDLTAGTLLVWQGQGHTAYPKTDCVTAAVNAYLIDLTAPQDGLTCPA</sequence>
<feature type="region of interest" description="Disordered" evidence="4">
    <location>
        <begin position="28"/>
        <end position="50"/>
    </location>
</feature>
<accession>A0ABV9LP31</accession>
<dbReference type="SUPFAM" id="SSF53474">
    <property type="entry name" value="alpha/beta-Hydrolases"/>
    <property type="match status" value="1"/>
</dbReference>
<evidence type="ECO:0000313" key="8">
    <source>
        <dbReference type="Proteomes" id="UP001596025"/>
    </source>
</evidence>
<proteinExistence type="inferred from homology"/>
<feature type="signal peptide" evidence="5">
    <location>
        <begin position="1"/>
        <end position="25"/>
    </location>
</feature>
<gene>
    <name evidence="7" type="ORF">ACFO3M_20930</name>
</gene>
<evidence type="ECO:0000256" key="2">
    <source>
        <dbReference type="ARBA" id="ARBA00022729"/>
    </source>
</evidence>